<evidence type="ECO:0000313" key="3">
    <source>
        <dbReference type="Proteomes" id="UP001215598"/>
    </source>
</evidence>
<organism evidence="2 3">
    <name type="scientific">Mycena metata</name>
    <dbReference type="NCBI Taxonomy" id="1033252"/>
    <lineage>
        <taxon>Eukaryota</taxon>
        <taxon>Fungi</taxon>
        <taxon>Dikarya</taxon>
        <taxon>Basidiomycota</taxon>
        <taxon>Agaricomycotina</taxon>
        <taxon>Agaricomycetes</taxon>
        <taxon>Agaricomycetidae</taxon>
        <taxon>Agaricales</taxon>
        <taxon>Marasmiineae</taxon>
        <taxon>Mycenaceae</taxon>
        <taxon>Mycena</taxon>
    </lineage>
</organism>
<feature type="compositionally biased region" description="Polar residues" evidence="1">
    <location>
        <begin position="70"/>
        <end position="80"/>
    </location>
</feature>
<name>A0AAD7MV73_9AGAR</name>
<dbReference type="AlphaFoldDB" id="A0AAD7MV73"/>
<comment type="caution">
    <text evidence="2">The sequence shown here is derived from an EMBL/GenBank/DDBJ whole genome shotgun (WGS) entry which is preliminary data.</text>
</comment>
<proteinExistence type="predicted"/>
<feature type="region of interest" description="Disordered" evidence="1">
    <location>
        <begin position="56"/>
        <end position="82"/>
    </location>
</feature>
<evidence type="ECO:0000313" key="2">
    <source>
        <dbReference type="EMBL" id="KAJ7733447.1"/>
    </source>
</evidence>
<sequence length="131" mass="14403">MHCVITDILCELPFHGVDLPLTCPIPAYWMRHPDHLDLCATPTSSAINIPVTGASSAKPLSRGGRGPYASSHSMVSTSPYSRPGQHDFDLSIEGKFQVRRKNYGVLYDVPNFPFGTQVALSRHFGKCNENC</sequence>
<evidence type="ECO:0000256" key="1">
    <source>
        <dbReference type="SAM" id="MobiDB-lite"/>
    </source>
</evidence>
<reference evidence="2" key="1">
    <citation type="submission" date="2023-03" db="EMBL/GenBank/DDBJ databases">
        <title>Massive genome expansion in bonnet fungi (Mycena s.s.) driven by repeated elements and novel gene families across ecological guilds.</title>
        <authorList>
            <consortium name="Lawrence Berkeley National Laboratory"/>
            <person name="Harder C.B."/>
            <person name="Miyauchi S."/>
            <person name="Viragh M."/>
            <person name="Kuo A."/>
            <person name="Thoen E."/>
            <person name="Andreopoulos B."/>
            <person name="Lu D."/>
            <person name="Skrede I."/>
            <person name="Drula E."/>
            <person name="Henrissat B."/>
            <person name="Morin E."/>
            <person name="Kohler A."/>
            <person name="Barry K."/>
            <person name="LaButti K."/>
            <person name="Morin E."/>
            <person name="Salamov A."/>
            <person name="Lipzen A."/>
            <person name="Mereny Z."/>
            <person name="Hegedus B."/>
            <person name="Baldrian P."/>
            <person name="Stursova M."/>
            <person name="Weitz H."/>
            <person name="Taylor A."/>
            <person name="Grigoriev I.V."/>
            <person name="Nagy L.G."/>
            <person name="Martin F."/>
            <person name="Kauserud H."/>
        </authorList>
    </citation>
    <scope>NUCLEOTIDE SEQUENCE</scope>
    <source>
        <strain evidence="2">CBHHK182m</strain>
    </source>
</reference>
<keyword evidence="3" id="KW-1185">Reference proteome</keyword>
<protein>
    <submittedName>
        <fullName evidence="2">Uncharacterized protein</fullName>
    </submittedName>
</protein>
<gene>
    <name evidence="2" type="ORF">B0H16DRAFT_1468046</name>
</gene>
<dbReference type="Proteomes" id="UP001215598">
    <property type="component" value="Unassembled WGS sequence"/>
</dbReference>
<accession>A0AAD7MV73</accession>
<dbReference type="EMBL" id="JARKIB010000138">
    <property type="protein sequence ID" value="KAJ7733447.1"/>
    <property type="molecule type" value="Genomic_DNA"/>
</dbReference>